<keyword evidence="10 12" id="KW-0472">Membrane</keyword>
<feature type="transmembrane region" description="Helical" evidence="12">
    <location>
        <begin position="774"/>
        <end position="794"/>
    </location>
</feature>
<feature type="transmembrane region" description="Helical" evidence="12">
    <location>
        <begin position="307"/>
        <end position="333"/>
    </location>
</feature>
<evidence type="ECO:0000256" key="6">
    <source>
        <dbReference type="ARBA" id="ARBA00022737"/>
    </source>
</evidence>
<dbReference type="EMBL" id="LSSM01001553">
    <property type="protein sequence ID" value="OMJ25925.1"/>
    <property type="molecule type" value="Genomic_DNA"/>
</dbReference>
<feature type="domain" description="ABC transmembrane type-1" evidence="14">
    <location>
        <begin position="45"/>
        <end position="334"/>
    </location>
</feature>
<dbReference type="PROSITE" id="PS00211">
    <property type="entry name" value="ABC_TRANSPORTER_1"/>
    <property type="match status" value="2"/>
</dbReference>
<evidence type="ECO:0000313" key="15">
    <source>
        <dbReference type="EMBL" id="OMJ25925.1"/>
    </source>
</evidence>
<feature type="transmembrane region" description="Helical" evidence="12">
    <location>
        <begin position="185"/>
        <end position="208"/>
    </location>
</feature>
<feature type="domain" description="ABC transporter" evidence="13">
    <location>
        <begin position="1066"/>
        <end position="1312"/>
    </location>
</feature>
<dbReference type="SUPFAM" id="SSF90123">
    <property type="entry name" value="ABC transporter transmembrane region"/>
    <property type="match status" value="2"/>
</dbReference>
<evidence type="ECO:0000256" key="5">
    <source>
        <dbReference type="ARBA" id="ARBA00022692"/>
    </source>
</evidence>
<feature type="transmembrane region" description="Helical" evidence="12">
    <location>
        <begin position="868"/>
        <end position="890"/>
    </location>
</feature>
<dbReference type="CDD" id="cd18579">
    <property type="entry name" value="ABC_6TM_ABCC_D1"/>
    <property type="match status" value="1"/>
</dbReference>
<dbReference type="SUPFAM" id="SSF52540">
    <property type="entry name" value="P-loop containing nucleoside triphosphate hydrolases"/>
    <property type="match status" value="2"/>
</dbReference>
<dbReference type="FunFam" id="1.20.1560.10:FF:000020">
    <property type="entry name" value="ABC metal ion transporter"/>
    <property type="match status" value="1"/>
</dbReference>
<dbReference type="InterPro" id="IPR017871">
    <property type="entry name" value="ABC_transporter-like_CS"/>
</dbReference>
<keyword evidence="7" id="KW-0547">Nucleotide-binding</keyword>
<dbReference type="GO" id="GO:0000329">
    <property type="term" value="C:fungal-type vacuole membrane"/>
    <property type="evidence" value="ECO:0007669"/>
    <property type="project" value="UniProtKB-ARBA"/>
</dbReference>
<dbReference type="Gene3D" id="3.40.50.300">
    <property type="entry name" value="P-loop containing nucleotide triphosphate hydrolases"/>
    <property type="match status" value="2"/>
</dbReference>
<feature type="transmembrane region" description="Helical" evidence="12">
    <location>
        <begin position="993"/>
        <end position="1015"/>
    </location>
</feature>
<dbReference type="GO" id="GO:0005524">
    <property type="term" value="F:ATP binding"/>
    <property type="evidence" value="ECO:0007669"/>
    <property type="project" value="UniProtKB-KW"/>
</dbReference>
<dbReference type="Pfam" id="PF00005">
    <property type="entry name" value="ABC_tran"/>
    <property type="match status" value="2"/>
</dbReference>
<dbReference type="OrthoDB" id="6500128at2759"/>
<comment type="subcellular location">
    <subcellularLocation>
        <location evidence="1">Vacuole membrane</location>
        <topology evidence="1">Multi-pass membrane protein</topology>
    </subcellularLocation>
</comment>
<name>A0A1R1YGI6_9FUNG</name>
<reference evidence="16" key="1">
    <citation type="submission" date="2017-01" db="EMBL/GenBank/DDBJ databases">
        <authorList>
            <person name="Wang Y."/>
            <person name="White M."/>
            <person name="Kvist S."/>
            <person name="Moncalvo J.-M."/>
        </authorList>
    </citation>
    <scope>NUCLEOTIDE SEQUENCE [LARGE SCALE GENOMIC DNA]</scope>
    <source>
        <strain evidence="16">ID-206-W2</strain>
    </source>
</reference>
<dbReference type="PANTHER" id="PTHR24223:SF443">
    <property type="entry name" value="MULTIDRUG-RESISTANCE LIKE PROTEIN 1, ISOFORM I"/>
    <property type="match status" value="1"/>
</dbReference>
<keyword evidence="16" id="KW-1185">Reference proteome</keyword>
<dbReference type="CDD" id="cd18580">
    <property type="entry name" value="ABC_6TM_ABCC_D2"/>
    <property type="match status" value="1"/>
</dbReference>
<dbReference type="GO" id="GO:0140359">
    <property type="term" value="F:ABC-type transporter activity"/>
    <property type="evidence" value="ECO:0007669"/>
    <property type="project" value="InterPro"/>
</dbReference>
<dbReference type="InterPro" id="IPR003439">
    <property type="entry name" value="ABC_transporter-like_ATP-bd"/>
</dbReference>
<keyword evidence="4" id="KW-0926">Vacuole</keyword>
<dbReference type="SMART" id="SM00382">
    <property type="entry name" value="AAA"/>
    <property type="match status" value="2"/>
</dbReference>
<dbReference type="InterPro" id="IPR050173">
    <property type="entry name" value="ABC_transporter_C-like"/>
</dbReference>
<proteinExistence type="inferred from homology"/>
<accession>A0A1R1YGI6</accession>
<organism evidence="15 16">
    <name type="scientific">Smittium culicis</name>
    <dbReference type="NCBI Taxonomy" id="133412"/>
    <lineage>
        <taxon>Eukaryota</taxon>
        <taxon>Fungi</taxon>
        <taxon>Fungi incertae sedis</taxon>
        <taxon>Zoopagomycota</taxon>
        <taxon>Kickxellomycotina</taxon>
        <taxon>Harpellomycetes</taxon>
        <taxon>Harpellales</taxon>
        <taxon>Legeriomycetaceae</taxon>
        <taxon>Smittium</taxon>
    </lineage>
</organism>
<keyword evidence="3" id="KW-0813">Transport</keyword>
<sequence>MFDMPSVSNTKNVSQSFWNMWLDETKSTRNSLFMVIAKNYYGSFVAAAFFKLINDVSQFMLPIMLKYLLNFVSSYSTDTPANPLYGIYYAFLMLLFSMIRSFSLNQHFNFSNFAAMGIRAGLVSNIYKKSTLLSSKSKSSFTSGDIINRMSVDSQRIYEFIQYSQNIWSSPFQVILALYLSYSTLGWSAIVGVVVMILSIPLNAVIATRVQSLEQEQMKNKDKRVRLTQEALQGVKILKLYAWETPFLDRIRDVRNRLELGSLKKFGVINSIQSIIYVFIPFMVTLLTFATYAIFDGESRGPLDLNLIFVSIAAFNLLQFPLIIMPYCLNLLIEAKVGLERINSFLLCEELEKNTITRITLKNDCLDFNASSENNFESSSDVNPKSLNYENLVSINNADFWWDYNPNDNLPTLSNISLTVGKNELVSVVGKVGSGKSSLIHALLGEMYKSAGSATIVGSVALVSQQPWIMNCSARENILFGLDYDEEFYNKVVYACSLVHDFSLLPNGDKSEIGEKGVNLSGGQKARLSLARAVYSRFDIYLLDDPLSAVDVHVGYHLFKHVLGPEGMLKSKSRLLVTNAISYLHHSDSIILMQNGSILDHNNFDNLYQNNKIFSKLISDFGSRSHISSSRNNSRADLNGTLAESSSTSSDSENRDFSTKIPDSIKFNAIPVATRHSINSEKESSIGQLRKNSTVLKSSEVDSIFSNNGDLIAEETSESGSVDRKIYYTYMKSCGITFFILFVFAFIVSEALIVINIVWLKYWGNSNESGENRLFFYLGIYFIIGIVYSALVGIRQYLLMSVCSIQSSKNTHENMLKSIFNSPMSFFDTTPQGRIINRFSKDQSTIDAELPDSISEWLTELLNIASNAIAITFALPVFFLFAIPAGMIFLKLQSIYLEVSRELKRLDSISKSPIYQNFQETLDGISTIRSYSQTKRFEEIGHNRLDINQKVIYTFYALNRWNSLRLDFISSFMIFFIALVSILLLTQFEGHDFVNAGSIGSALTFAFSITQSLSWCIRMYCKVETDIVSLERINEYSNLPSEKSIPLNSDSGHQLVDSEWPKHGNIGFSNYSTAYRQGLTPVLKNINIKINSGEKIGVVGRTGAGKSSLSLGLFRIIEPTCGSIFIDDVDITKLPLHQLRSRLSIIPQDPLLFSGSIRFNLDPINSHFGSRSESSYNLPSDEDLWSALEMVNLKPFVLSLDSGLDSNVLPGGENFSVGQRQLMCLARAIIRKSKILLLDEATAAIDPQTDHLIQETIRKVFSKDTIITIAHRINTILDSDRILVLSNGEVVEFDSPEVLIKNNESTFSKILEQFNSN</sequence>
<protein>
    <submittedName>
        <fullName evidence="15">Metal resistance protein YCF1</fullName>
    </submittedName>
</protein>
<evidence type="ECO:0000256" key="10">
    <source>
        <dbReference type="ARBA" id="ARBA00023136"/>
    </source>
</evidence>
<evidence type="ECO:0000256" key="12">
    <source>
        <dbReference type="SAM" id="Phobius"/>
    </source>
</evidence>
<keyword evidence="6" id="KW-0677">Repeat</keyword>
<dbReference type="Gene3D" id="1.20.1560.10">
    <property type="entry name" value="ABC transporter type 1, transmembrane domain"/>
    <property type="match status" value="2"/>
</dbReference>
<dbReference type="InterPro" id="IPR003593">
    <property type="entry name" value="AAA+_ATPase"/>
</dbReference>
<feature type="domain" description="ABC transmembrane type-1" evidence="14">
    <location>
        <begin position="740"/>
        <end position="1025"/>
    </location>
</feature>
<dbReference type="PROSITE" id="PS50929">
    <property type="entry name" value="ABC_TM1F"/>
    <property type="match status" value="2"/>
</dbReference>
<keyword evidence="9 12" id="KW-1133">Transmembrane helix</keyword>
<feature type="transmembrane region" description="Helical" evidence="12">
    <location>
        <begin position="734"/>
        <end position="762"/>
    </location>
</feature>
<keyword evidence="5 12" id="KW-0812">Transmembrane</keyword>
<feature type="transmembrane region" description="Helical" evidence="12">
    <location>
        <begin position="85"/>
        <end position="103"/>
    </location>
</feature>
<dbReference type="Proteomes" id="UP000187429">
    <property type="component" value="Unassembled WGS sequence"/>
</dbReference>
<evidence type="ECO:0000256" key="11">
    <source>
        <dbReference type="SAM" id="MobiDB-lite"/>
    </source>
</evidence>
<evidence type="ECO:0000256" key="2">
    <source>
        <dbReference type="ARBA" id="ARBA00009726"/>
    </source>
</evidence>
<comment type="caution">
    <text evidence="15">The sequence shown here is derived from an EMBL/GenBank/DDBJ whole genome shotgun (WGS) entry which is preliminary data.</text>
</comment>
<gene>
    <name evidence="15" type="ORF">AYI69_g4130</name>
</gene>
<dbReference type="PANTHER" id="PTHR24223">
    <property type="entry name" value="ATP-BINDING CASSETTE SUB-FAMILY C"/>
    <property type="match status" value="1"/>
</dbReference>
<feature type="transmembrane region" description="Helical" evidence="12">
    <location>
        <begin position="274"/>
        <end position="295"/>
    </location>
</feature>
<evidence type="ECO:0000256" key="1">
    <source>
        <dbReference type="ARBA" id="ARBA00004128"/>
    </source>
</evidence>
<evidence type="ECO:0000256" key="8">
    <source>
        <dbReference type="ARBA" id="ARBA00022840"/>
    </source>
</evidence>
<dbReference type="GO" id="GO:0016887">
    <property type="term" value="F:ATP hydrolysis activity"/>
    <property type="evidence" value="ECO:0007669"/>
    <property type="project" value="InterPro"/>
</dbReference>
<dbReference type="InterPro" id="IPR044726">
    <property type="entry name" value="ABCC_6TM_D2"/>
</dbReference>
<dbReference type="InterPro" id="IPR044746">
    <property type="entry name" value="ABCC_6TM_D1"/>
</dbReference>
<evidence type="ECO:0000313" key="16">
    <source>
        <dbReference type="Proteomes" id="UP000187429"/>
    </source>
</evidence>
<evidence type="ECO:0000256" key="7">
    <source>
        <dbReference type="ARBA" id="ARBA00022741"/>
    </source>
</evidence>
<dbReference type="InterPro" id="IPR036640">
    <property type="entry name" value="ABC1_TM_sf"/>
</dbReference>
<feature type="transmembrane region" description="Helical" evidence="12">
    <location>
        <begin position="968"/>
        <end position="986"/>
    </location>
</feature>
<feature type="domain" description="ABC transporter" evidence="13">
    <location>
        <begin position="387"/>
        <end position="620"/>
    </location>
</feature>
<dbReference type="CDD" id="cd03250">
    <property type="entry name" value="ABCC_MRP_domain1"/>
    <property type="match status" value="1"/>
</dbReference>
<dbReference type="FunFam" id="3.40.50.300:FF:000997">
    <property type="entry name" value="Multidrug resistance-associated protein 1"/>
    <property type="match status" value="1"/>
</dbReference>
<keyword evidence="8" id="KW-0067">ATP-binding</keyword>
<dbReference type="InterPro" id="IPR011527">
    <property type="entry name" value="ABC1_TM_dom"/>
</dbReference>
<evidence type="ECO:0000256" key="9">
    <source>
        <dbReference type="ARBA" id="ARBA00022989"/>
    </source>
</evidence>
<dbReference type="FunFam" id="3.40.50.300:FF:000074">
    <property type="entry name" value="Multidrug resistance-associated protein 5 isoform 1"/>
    <property type="match status" value="1"/>
</dbReference>
<dbReference type="PROSITE" id="PS50893">
    <property type="entry name" value="ABC_TRANSPORTER_2"/>
    <property type="match status" value="2"/>
</dbReference>
<dbReference type="InterPro" id="IPR027417">
    <property type="entry name" value="P-loop_NTPase"/>
</dbReference>
<dbReference type="CDD" id="cd03244">
    <property type="entry name" value="ABCC_MRP_domain2"/>
    <property type="match status" value="1"/>
</dbReference>
<feature type="transmembrane region" description="Helical" evidence="12">
    <location>
        <begin position="40"/>
        <end position="65"/>
    </location>
</feature>
<evidence type="ECO:0000256" key="4">
    <source>
        <dbReference type="ARBA" id="ARBA00022554"/>
    </source>
</evidence>
<evidence type="ECO:0000256" key="3">
    <source>
        <dbReference type="ARBA" id="ARBA00022448"/>
    </source>
</evidence>
<comment type="similarity">
    <text evidence="2">Belongs to the ABC transporter superfamily. ABCC family. Conjugate transporter (TC 3.A.1.208) subfamily.</text>
</comment>
<dbReference type="Pfam" id="PF00664">
    <property type="entry name" value="ABC_membrane"/>
    <property type="match status" value="2"/>
</dbReference>
<evidence type="ECO:0000259" key="13">
    <source>
        <dbReference type="PROSITE" id="PS50893"/>
    </source>
</evidence>
<dbReference type="FunFam" id="1.20.1560.10:FF:000010">
    <property type="entry name" value="Multidrug resistance-associated ABC transporter"/>
    <property type="match status" value="1"/>
</dbReference>
<feature type="region of interest" description="Disordered" evidence="11">
    <location>
        <begin position="629"/>
        <end position="657"/>
    </location>
</feature>
<evidence type="ECO:0000259" key="14">
    <source>
        <dbReference type="PROSITE" id="PS50929"/>
    </source>
</evidence>